<organism evidence="1 2">
    <name type="scientific">Persea americana</name>
    <name type="common">Avocado</name>
    <dbReference type="NCBI Taxonomy" id="3435"/>
    <lineage>
        <taxon>Eukaryota</taxon>
        <taxon>Viridiplantae</taxon>
        <taxon>Streptophyta</taxon>
        <taxon>Embryophyta</taxon>
        <taxon>Tracheophyta</taxon>
        <taxon>Spermatophyta</taxon>
        <taxon>Magnoliopsida</taxon>
        <taxon>Magnoliidae</taxon>
        <taxon>Laurales</taxon>
        <taxon>Lauraceae</taxon>
        <taxon>Persea</taxon>
    </lineage>
</organism>
<dbReference type="EMBL" id="CM056815">
    <property type="protein sequence ID" value="KAJ8631230.1"/>
    <property type="molecule type" value="Genomic_DNA"/>
</dbReference>
<dbReference type="Proteomes" id="UP001234297">
    <property type="component" value="Chromosome 7"/>
</dbReference>
<evidence type="ECO:0000313" key="1">
    <source>
        <dbReference type="EMBL" id="KAJ8631230.1"/>
    </source>
</evidence>
<comment type="caution">
    <text evidence="1">The sequence shown here is derived from an EMBL/GenBank/DDBJ whole genome shotgun (WGS) entry which is preliminary data.</text>
</comment>
<evidence type="ECO:0000313" key="2">
    <source>
        <dbReference type="Proteomes" id="UP001234297"/>
    </source>
</evidence>
<proteinExistence type="predicted"/>
<reference evidence="1 2" key="1">
    <citation type="journal article" date="2022" name="Hortic Res">
        <title>A haplotype resolved chromosomal level avocado genome allows analysis of novel avocado genes.</title>
        <authorList>
            <person name="Nath O."/>
            <person name="Fletcher S.J."/>
            <person name="Hayward A."/>
            <person name="Shaw L.M."/>
            <person name="Masouleh A.K."/>
            <person name="Furtado A."/>
            <person name="Henry R.J."/>
            <person name="Mitter N."/>
        </authorList>
    </citation>
    <scope>NUCLEOTIDE SEQUENCE [LARGE SCALE GENOMIC DNA]</scope>
    <source>
        <strain evidence="2">cv. Hass</strain>
    </source>
</reference>
<name>A0ACC2LCP8_PERAE</name>
<accession>A0ACC2LCP8</accession>
<sequence>MGDSFRYWDDCVEPEDMEAMWMDPDVHKEWISVGETKGKKVHMARDPDGQPYLTETEMKAVAGLIVRRHFKAQIDLDMLRAVAEIESDRQPLAMRYDKKTKETKIGLMQMLPTTAEWLVSQMGYRTYPIEGNPVLLYRPFISVYLGAAYLKWLSGFDGKERNEEFVIRAYKGGTKKASHKSTLSYWKRYISVKQSLPSTRYFENPVMLSDASSHTMLVDEPASDALKYWDARVSPEHMEELWKNPNVFQEWTKSGEKRGKVRFSIDAEKKPYLSRVEVKAIAEIICSRHFHTRGMRPTVLCALAELSSMRFVNGVGSCCGIMGIDYPTALWLYNDSGYTAYKVHSVDELSNPFVSMYFGAAYMNWLSEYGGRKRTLQFTVQAYLGGPENVNLQETGPLWTKYQQSVCYYEEPKTEAGHCSIL</sequence>
<keyword evidence="2" id="KW-1185">Reference proteome</keyword>
<gene>
    <name evidence="1" type="ORF">MRB53_024553</name>
</gene>
<protein>
    <submittedName>
        <fullName evidence="1">Uncharacterized protein</fullName>
    </submittedName>
</protein>